<dbReference type="GO" id="GO:0005762">
    <property type="term" value="C:mitochondrial large ribosomal subunit"/>
    <property type="evidence" value="ECO:0007669"/>
    <property type="project" value="TreeGrafter"/>
</dbReference>
<dbReference type="PANTHER" id="PTHR33618:SF1">
    <property type="entry name" value="LARGE RIBOSOMAL SUBUNIT PROTEIN ML53"/>
    <property type="match status" value="1"/>
</dbReference>
<evidence type="ECO:0008006" key="3">
    <source>
        <dbReference type="Google" id="ProtNLM"/>
    </source>
</evidence>
<dbReference type="PANTHER" id="PTHR33618">
    <property type="entry name" value="39S RIBOSOMAL PROTEIN L53, MITOCHONDRIAL"/>
    <property type="match status" value="1"/>
</dbReference>
<evidence type="ECO:0000313" key="2">
    <source>
        <dbReference type="Proteomes" id="UP000614601"/>
    </source>
</evidence>
<dbReference type="EMBL" id="CAJFDH010000004">
    <property type="protein sequence ID" value="CAD5220058.1"/>
    <property type="molecule type" value="Genomic_DNA"/>
</dbReference>
<accession>A0A811KTX2</accession>
<gene>
    <name evidence="1" type="ORF">BOKJ2_LOCUS8754</name>
</gene>
<dbReference type="InterPro" id="IPR052473">
    <property type="entry name" value="mtLSU_mL53"/>
</dbReference>
<sequence>MCKMWSKIRFGVRWKPAEAQSLAVRGLDLKGVKAIKISMDPLRNDTTALRQFWHACSAPRAKFSNPAVKITPELRNDGKPAYFEADLADGKKLRFMTEGMRTADVVMKFNLILGNPPIGKAGIRPIMQ</sequence>
<proteinExistence type="predicted"/>
<protein>
    <recommendedName>
        <fullName evidence="3">Ribosomal protein/NADH dehydrogenase domain-containing protein</fullName>
    </recommendedName>
</protein>
<reference evidence="1" key="1">
    <citation type="submission" date="2020-09" db="EMBL/GenBank/DDBJ databases">
        <authorList>
            <person name="Kikuchi T."/>
        </authorList>
    </citation>
    <scope>NUCLEOTIDE SEQUENCE</scope>
    <source>
        <strain evidence="1">SH1</strain>
    </source>
</reference>
<dbReference type="OrthoDB" id="6618793at2759"/>
<dbReference type="EMBL" id="CAJFCW020000004">
    <property type="protein sequence ID" value="CAG9113174.1"/>
    <property type="molecule type" value="Genomic_DNA"/>
</dbReference>
<dbReference type="AlphaFoldDB" id="A0A811KTX2"/>
<organism evidence="1 2">
    <name type="scientific">Bursaphelenchus okinawaensis</name>
    <dbReference type="NCBI Taxonomy" id="465554"/>
    <lineage>
        <taxon>Eukaryota</taxon>
        <taxon>Metazoa</taxon>
        <taxon>Ecdysozoa</taxon>
        <taxon>Nematoda</taxon>
        <taxon>Chromadorea</taxon>
        <taxon>Rhabditida</taxon>
        <taxon>Tylenchina</taxon>
        <taxon>Tylenchomorpha</taxon>
        <taxon>Aphelenchoidea</taxon>
        <taxon>Aphelenchoididae</taxon>
        <taxon>Bursaphelenchus</taxon>
    </lineage>
</organism>
<dbReference type="Proteomes" id="UP000783686">
    <property type="component" value="Unassembled WGS sequence"/>
</dbReference>
<comment type="caution">
    <text evidence="1">The sequence shown here is derived from an EMBL/GenBank/DDBJ whole genome shotgun (WGS) entry which is preliminary data.</text>
</comment>
<name>A0A811KTX2_9BILA</name>
<evidence type="ECO:0000313" key="1">
    <source>
        <dbReference type="EMBL" id="CAD5220058.1"/>
    </source>
</evidence>
<keyword evidence="2" id="KW-1185">Reference proteome</keyword>
<dbReference type="Gene3D" id="3.40.30.10">
    <property type="entry name" value="Glutaredoxin"/>
    <property type="match status" value="1"/>
</dbReference>
<dbReference type="Proteomes" id="UP000614601">
    <property type="component" value="Unassembled WGS sequence"/>
</dbReference>